<reference evidence="3" key="1">
    <citation type="submission" date="2021-01" db="EMBL/GenBank/DDBJ databases">
        <title>Whole genome shotgun sequence of Virgisporangium ochraceum NBRC 16418.</title>
        <authorList>
            <person name="Komaki H."/>
            <person name="Tamura T."/>
        </authorList>
    </citation>
    <scope>NUCLEOTIDE SEQUENCE</scope>
    <source>
        <strain evidence="3">NBRC 16418</strain>
    </source>
</reference>
<accession>A0A8J4E8V1</accession>
<dbReference type="RefSeq" id="WP_203926497.1">
    <property type="nucleotide sequence ID" value="NZ_BOPH01000018.1"/>
</dbReference>
<protein>
    <recommendedName>
        <fullName evidence="5">DUF4012 domain-containing protein</fullName>
    </recommendedName>
</protein>
<keyword evidence="4" id="KW-1185">Reference proteome</keyword>
<dbReference type="InterPro" id="IPR025101">
    <property type="entry name" value="DUF4012"/>
</dbReference>
<dbReference type="AlphaFoldDB" id="A0A8J4E8V1"/>
<keyword evidence="2" id="KW-1133">Transmembrane helix</keyword>
<organism evidence="3 4">
    <name type="scientific">Virgisporangium ochraceum</name>
    <dbReference type="NCBI Taxonomy" id="65505"/>
    <lineage>
        <taxon>Bacteria</taxon>
        <taxon>Bacillati</taxon>
        <taxon>Actinomycetota</taxon>
        <taxon>Actinomycetes</taxon>
        <taxon>Micromonosporales</taxon>
        <taxon>Micromonosporaceae</taxon>
        <taxon>Virgisporangium</taxon>
    </lineage>
</organism>
<evidence type="ECO:0000313" key="3">
    <source>
        <dbReference type="EMBL" id="GIJ66535.1"/>
    </source>
</evidence>
<feature type="transmembrane region" description="Helical" evidence="2">
    <location>
        <begin position="41"/>
        <end position="62"/>
    </location>
</feature>
<sequence>MDEHRTIEQTPFAFTPPDTEPNIEFERVRRSDPAPRRRRRFPFVVAAGLTLVLLAAVGWVGVGGWRAAGNLRTAAALVATMRQQVLSGDLPAARVTLRSLRKETTAAQERTSGIGWRAAGLLPWVGDDLDAARTIATTLADLADNGLPPLLDAAETLTGGGLTPAAGRIDLDALSSAAGSLTAGSDVIRRSTDRIAAIPTGGLDTRTRTAVTQLDGGLARLTGLLAPASRAANLLPEMLGASAPRRYLVLFQNLAEVRATGGMPGAFVVIEANRGAVTIVGQGSAAGDLKTFEQPVLPLDADAADLYTDRIATYPANINLTPHFPTVAQLAREMYRIRTGTTVDGVLATDPVALSYLLSATGPVPMPSGPPLTADSAVRLLLSQVYAGALSSAQQDAYFATAARATFDALTRRPGDPRGLATQLMRAVTERRVLFWSSDPDEEAALAGTAVEGALPVDDGAKPGVGLFLNDGSGAKLSYYLTQSAEVTTGDCTGDGRRELSVKVTLGSSAPASGLSKSVLGLGKSGDPYTVRTHLMVFSPTDGSIADAYVDGVSVPIGSGFERGRQVAVATIDLPPGTRKTFSVTLITGPLPTVDTPVTPVVWTTPGVSPWRTTITAGKPCDK</sequence>
<feature type="region of interest" description="Disordered" evidence="1">
    <location>
        <begin position="1"/>
        <end position="20"/>
    </location>
</feature>
<name>A0A8J4E8V1_9ACTN</name>
<evidence type="ECO:0008006" key="5">
    <source>
        <dbReference type="Google" id="ProtNLM"/>
    </source>
</evidence>
<dbReference type="Pfam" id="PF13196">
    <property type="entry name" value="DUF4012"/>
    <property type="match status" value="1"/>
</dbReference>
<keyword evidence="2" id="KW-0812">Transmembrane</keyword>
<comment type="caution">
    <text evidence="3">The sequence shown here is derived from an EMBL/GenBank/DDBJ whole genome shotgun (WGS) entry which is preliminary data.</text>
</comment>
<dbReference type="EMBL" id="BOPH01000018">
    <property type="protein sequence ID" value="GIJ66535.1"/>
    <property type="molecule type" value="Genomic_DNA"/>
</dbReference>
<gene>
    <name evidence="3" type="ORF">Voc01_014520</name>
</gene>
<evidence type="ECO:0000313" key="4">
    <source>
        <dbReference type="Proteomes" id="UP000635606"/>
    </source>
</evidence>
<keyword evidence="2" id="KW-0472">Membrane</keyword>
<dbReference type="Proteomes" id="UP000635606">
    <property type="component" value="Unassembled WGS sequence"/>
</dbReference>
<evidence type="ECO:0000256" key="2">
    <source>
        <dbReference type="SAM" id="Phobius"/>
    </source>
</evidence>
<evidence type="ECO:0000256" key="1">
    <source>
        <dbReference type="SAM" id="MobiDB-lite"/>
    </source>
</evidence>
<proteinExistence type="predicted"/>